<keyword evidence="5" id="KW-1185">Reference proteome</keyword>
<dbReference type="GO" id="GO:0008199">
    <property type="term" value="F:ferric iron binding"/>
    <property type="evidence" value="ECO:0007669"/>
    <property type="project" value="InterPro"/>
</dbReference>
<feature type="compositionally biased region" description="Gly residues" evidence="1">
    <location>
        <begin position="366"/>
        <end position="375"/>
    </location>
</feature>
<keyword evidence="4" id="KW-0223">Dioxygenase</keyword>
<dbReference type="PANTHER" id="PTHR34315:SF1">
    <property type="entry name" value="INTRADIOL RING-CLEAVAGE DIOXYGENASES DOMAIN-CONTAINING PROTEIN-RELATED"/>
    <property type="match status" value="1"/>
</dbReference>
<dbReference type="EMBL" id="KZ293476">
    <property type="protein sequence ID" value="PBK61402.1"/>
    <property type="molecule type" value="Genomic_DNA"/>
</dbReference>
<evidence type="ECO:0000313" key="5">
    <source>
        <dbReference type="Proteomes" id="UP000218334"/>
    </source>
</evidence>
<organism evidence="4 5">
    <name type="scientific">Armillaria solidipes</name>
    <dbReference type="NCBI Taxonomy" id="1076256"/>
    <lineage>
        <taxon>Eukaryota</taxon>
        <taxon>Fungi</taxon>
        <taxon>Dikarya</taxon>
        <taxon>Basidiomycota</taxon>
        <taxon>Agaricomycotina</taxon>
        <taxon>Agaricomycetes</taxon>
        <taxon>Agaricomycetidae</taxon>
        <taxon>Agaricales</taxon>
        <taxon>Marasmiineae</taxon>
        <taxon>Physalacriaceae</taxon>
        <taxon>Armillaria</taxon>
    </lineage>
</organism>
<sequence length="405" mass="43048">MLYLTSLVSVALLVANSVVGHPGEAPPTSVELSRRAQLETATRRSLADCQSHLSRRGYADRSIARRTALAEELRKKRGLSTRSPYKRALTVDEVINTSHLSNVTGLTSDSDPFTSNSSCVLTPELEQGPYYVQGEYIRSDMSEDQTGVPAYVDIELIDVSTCEPLTGVYLDVWHCNATGVYAGIVADGNGDSSVESNWNTTFLRGIQQMNDEGYAQFETIFPGHYSGRTTHFHMIVHEDGTVFDNGTFKSDGNQHIGQAFFEQDLITAVEATAPYSTNTISITQNEDDRVFVAGVVPDSGTGVDPIFEYVYLGDDLSGGLLLWGTIGVDLTASYESSPGGYLTEAGGIVNSNATAIGVNGGAPSGGNGTDVGFDGGNSTTTTDSGNSTSTDSSSTVQLLCTCSSI</sequence>
<name>A0A2H3B2W9_9AGAR</name>
<dbReference type="Proteomes" id="UP000218334">
    <property type="component" value="Unassembled WGS sequence"/>
</dbReference>
<dbReference type="Gene3D" id="2.60.130.10">
    <property type="entry name" value="Aromatic compound dioxygenase"/>
    <property type="match status" value="1"/>
</dbReference>
<dbReference type="CDD" id="cd03457">
    <property type="entry name" value="intradiol_dioxygenase_like"/>
    <property type="match status" value="1"/>
</dbReference>
<dbReference type="SUPFAM" id="SSF49482">
    <property type="entry name" value="Aromatic compound dioxygenase"/>
    <property type="match status" value="1"/>
</dbReference>
<dbReference type="Pfam" id="PF00775">
    <property type="entry name" value="Dioxygenase_C"/>
    <property type="match status" value="1"/>
</dbReference>
<dbReference type="GO" id="GO:0016702">
    <property type="term" value="F:oxidoreductase activity, acting on single donors with incorporation of molecular oxygen, incorporation of two atoms of oxygen"/>
    <property type="evidence" value="ECO:0007669"/>
    <property type="project" value="InterPro"/>
</dbReference>
<dbReference type="STRING" id="1076256.A0A2H3B2W9"/>
<evidence type="ECO:0000256" key="2">
    <source>
        <dbReference type="SAM" id="SignalP"/>
    </source>
</evidence>
<reference evidence="5" key="1">
    <citation type="journal article" date="2017" name="Nat. Ecol. Evol.">
        <title>Genome expansion and lineage-specific genetic innovations in the forest pathogenic fungi Armillaria.</title>
        <authorList>
            <person name="Sipos G."/>
            <person name="Prasanna A.N."/>
            <person name="Walter M.C."/>
            <person name="O'Connor E."/>
            <person name="Balint B."/>
            <person name="Krizsan K."/>
            <person name="Kiss B."/>
            <person name="Hess J."/>
            <person name="Varga T."/>
            <person name="Slot J."/>
            <person name="Riley R."/>
            <person name="Boka B."/>
            <person name="Rigling D."/>
            <person name="Barry K."/>
            <person name="Lee J."/>
            <person name="Mihaltcheva S."/>
            <person name="LaButti K."/>
            <person name="Lipzen A."/>
            <person name="Waldron R."/>
            <person name="Moloney N.M."/>
            <person name="Sperisen C."/>
            <person name="Kredics L."/>
            <person name="Vagvoelgyi C."/>
            <person name="Patrignani A."/>
            <person name="Fitzpatrick D."/>
            <person name="Nagy I."/>
            <person name="Doyle S."/>
            <person name="Anderson J.B."/>
            <person name="Grigoriev I.V."/>
            <person name="Gueldener U."/>
            <person name="Muensterkoetter M."/>
            <person name="Nagy L.G."/>
        </authorList>
    </citation>
    <scope>NUCLEOTIDE SEQUENCE [LARGE SCALE GENOMIC DNA]</scope>
    <source>
        <strain evidence="5">28-4</strain>
    </source>
</reference>
<gene>
    <name evidence="4" type="ORF">ARMSODRAFT_943974</name>
</gene>
<dbReference type="InterPro" id="IPR015889">
    <property type="entry name" value="Intradiol_dOase_core"/>
</dbReference>
<accession>A0A2H3B2W9</accession>
<feature type="region of interest" description="Disordered" evidence="1">
    <location>
        <begin position="366"/>
        <end position="393"/>
    </location>
</feature>
<dbReference type="PANTHER" id="PTHR34315">
    <property type="match status" value="1"/>
</dbReference>
<proteinExistence type="predicted"/>
<feature type="chain" id="PRO_5013796423" evidence="2">
    <location>
        <begin position="21"/>
        <end position="405"/>
    </location>
</feature>
<protein>
    <submittedName>
        <fullName evidence="4">Aromatic compound dioxygenase</fullName>
    </submittedName>
</protein>
<feature type="signal peptide" evidence="2">
    <location>
        <begin position="1"/>
        <end position="20"/>
    </location>
</feature>
<keyword evidence="4" id="KW-0560">Oxidoreductase</keyword>
<dbReference type="AlphaFoldDB" id="A0A2H3B2W9"/>
<evidence type="ECO:0000259" key="3">
    <source>
        <dbReference type="Pfam" id="PF00775"/>
    </source>
</evidence>
<evidence type="ECO:0000313" key="4">
    <source>
        <dbReference type="EMBL" id="PBK61402.1"/>
    </source>
</evidence>
<dbReference type="InterPro" id="IPR000627">
    <property type="entry name" value="Intradiol_dOase_C"/>
</dbReference>
<feature type="domain" description="Intradiol ring-cleavage dioxygenases" evidence="3">
    <location>
        <begin position="134"/>
        <end position="229"/>
    </location>
</feature>
<keyword evidence="2" id="KW-0732">Signal</keyword>
<feature type="compositionally biased region" description="Low complexity" evidence="1">
    <location>
        <begin position="376"/>
        <end position="393"/>
    </location>
</feature>
<evidence type="ECO:0000256" key="1">
    <source>
        <dbReference type="SAM" id="MobiDB-lite"/>
    </source>
</evidence>